<dbReference type="EMBL" id="WJHE01000503">
    <property type="protein sequence ID" value="MST33162.1"/>
    <property type="molecule type" value="Genomic_DNA"/>
</dbReference>
<evidence type="ECO:0000313" key="3">
    <source>
        <dbReference type="Proteomes" id="UP000437736"/>
    </source>
</evidence>
<keyword evidence="3" id="KW-1185">Reference proteome</keyword>
<keyword evidence="1" id="KW-1133">Transmembrane helix</keyword>
<keyword evidence="1" id="KW-0472">Membrane</keyword>
<comment type="caution">
    <text evidence="2">The sequence shown here is derived from an EMBL/GenBank/DDBJ whole genome shotgun (WGS) entry which is preliminary data.</text>
</comment>
<name>A0ABW9QV61_9ACTN</name>
<feature type="non-terminal residue" evidence="2">
    <location>
        <position position="70"/>
    </location>
</feature>
<evidence type="ECO:0000256" key="1">
    <source>
        <dbReference type="SAM" id="Phobius"/>
    </source>
</evidence>
<feature type="transmembrane region" description="Helical" evidence="1">
    <location>
        <begin position="50"/>
        <end position="69"/>
    </location>
</feature>
<reference evidence="2 3" key="1">
    <citation type="submission" date="2019-11" db="EMBL/GenBank/DDBJ databases">
        <title>Acidiferrimicrobium australis gen. nov., sp. nov., an acidophilic and obligately heterotrophic, member of the Actinobacteria that catalyses dissimilatory oxido- reduction of iron isolated from metal-rich acidic water in Chile.</title>
        <authorList>
            <person name="Gonzalez D."/>
            <person name="Huber K."/>
            <person name="Hedrich S."/>
            <person name="Rojas-Villalobos C."/>
            <person name="Quatrini R."/>
            <person name="Dinamarca M.A."/>
            <person name="Schwarz A."/>
            <person name="Canales C."/>
            <person name="Nancucheo I."/>
        </authorList>
    </citation>
    <scope>NUCLEOTIDE SEQUENCE [LARGE SCALE GENOMIC DNA]</scope>
    <source>
        <strain evidence="2 3">USS-CCA1</strain>
    </source>
</reference>
<accession>A0ABW9QV61</accession>
<sequence>MSASRPDLEVPEAQASSSREVSPALVRALFGFAPPWVRDFTDLAYEWQRVVAEVVGTFLLVLVAAGAGVV</sequence>
<evidence type="ECO:0008006" key="4">
    <source>
        <dbReference type="Google" id="ProtNLM"/>
    </source>
</evidence>
<evidence type="ECO:0000313" key="2">
    <source>
        <dbReference type="EMBL" id="MST33162.1"/>
    </source>
</evidence>
<protein>
    <recommendedName>
        <fullName evidence="4">ABC transporter permease</fullName>
    </recommendedName>
</protein>
<organism evidence="2 3">
    <name type="scientific">Acidiferrimicrobium australe</name>
    <dbReference type="NCBI Taxonomy" id="2664430"/>
    <lineage>
        <taxon>Bacteria</taxon>
        <taxon>Bacillati</taxon>
        <taxon>Actinomycetota</taxon>
        <taxon>Acidimicrobiia</taxon>
        <taxon>Acidimicrobiales</taxon>
        <taxon>Acidimicrobiaceae</taxon>
        <taxon>Acidiferrimicrobium</taxon>
    </lineage>
</organism>
<keyword evidence="1" id="KW-0812">Transmembrane</keyword>
<gene>
    <name evidence="2" type="ORF">GHK86_10575</name>
</gene>
<proteinExistence type="predicted"/>
<dbReference type="Proteomes" id="UP000437736">
    <property type="component" value="Unassembled WGS sequence"/>
</dbReference>